<dbReference type="SUPFAM" id="SSF53474">
    <property type="entry name" value="alpha/beta-Hydrolases"/>
    <property type="match status" value="1"/>
</dbReference>
<sequence>MVGCTDQADRRTGPTRGPSGLAFYQPPSPLTGNTHGDLIWIRDFPSTAALPHAAKNLLLLYRSTNLHGAAIAISGILSVPPGNPPASGWPVITYAHGTSGIGTSCAPSLDTPDAPTHSIDSYIVPALDRWVQNGWAVLRTDYEGLGTPGPHPYIIGVSEGRAVLDIVRAAKQADGTLSNRVVIAGHSQGGHAALWAAGLAPEWTPDIDVVGTVAFAPASHFREQLRPLIATSSPTGVLGAVGMMAIRGVDVAYPQLQIPSLLSAQAKSLWPQTETACLVQFQASDSFGGLPPNMYFAEHADLAGLETALGDQNPGQLTISTPALILQGGADSIILPHWTELLRQEFEANGSNVVLRVRENADHGSIVVGESFDEATAWIRARFAKD</sequence>
<name>A0ABZ2KRF3_9BACT</name>
<evidence type="ECO:0000313" key="2">
    <source>
        <dbReference type="EMBL" id="WXB00298.1"/>
    </source>
</evidence>
<protein>
    <submittedName>
        <fullName evidence="2">Alpha/beta fold hydrolase</fullName>
    </submittedName>
</protein>
<dbReference type="InterPro" id="IPR005152">
    <property type="entry name" value="Lipase_secreted"/>
</dbReference>
<dbReference type="PANTHER" id="PTHR34853">
    <property type="match status" value="1"/>
</dbReference>
<keyword evidence="3" id="KW-1185">Reference proteome</keyword>
<reference evidence="2 3" key="1">
    <citation type="submission" date="2021-12" db="EMBL/GenBank/DDBJ databases">
        <title>Discovery of the Pendulisporaceae a myxobacterial family with distinct sporulation behavior and unique specialized metabolism.</title>
        <authorList>
            <person name="Garcia R."/>
            <person name="Popoff A."/>
            <person name="Bader C.D."/>
            <person name="Loehr J."/>
            <person name="Walesch S."/>
            <person name="Walt C."/>
            <person name="Boldt J."/>
            <person name="Bunk B."/>
            <person name="Haeckl F.J.F.P.J."/>
            <person name="Gunesch A.P."/>
            <person name="Birkelbach J."/>
            <person name="Nuebel U."/>
            <person name="Pietschmann T."/>
            <person name="Bach T."/>
            <person name="Mueller R."/>
        </authorList>
    </citation>
    <scope>NUCLEOTIDE SEQUENCE [LARGE SCALE GENOMIC DNA]</scope>
    <source>
        <strain evidence="2 3">MSr12523</strain>
    </source>
</reference>
<dbReference type="PANTHER" id="PTHR34853:SF1">
    <property type="entry name" value="LIPASE 5"/>
    <property type="match status" value="1"/>
</dbReference>
<dbReference type="GO" id="GO:0016787">
    <property type="term" value="F:hydrolase activity"/>
    <property type="evidence" value="ECO:0007669"/>
    <property type="project" value="UniProtKB-KW"/>
</dbReference>
<dbReference type="RefSeq" id="WP_394850943.1">
    <property type="nucleotide sequence ID" value="NZ_CP089982.1"/>
</dbReference>
<dbReference type="EMBL" id="CP089982">
    <property type="protein sequence ID" value="WXB00298.1"/>
    <property type="molecule type" value="Genomic_DNA"/>
</dbReference>
<dbReference type="Gene3D" id="3.40.50.1820">
    <property type="entry name" value="alpha/beta hydrolase"/>
    <property type="match status" value="2"/>
</dbReference>
<evidence type="ECO:0000313" key="3">
    <source>
        <dbReference type="Proteomes" id="UP001379533"/>
    </source>
</evidence>
<accession>A0ABZ2KRF3</accession>
<gene>
    <name evidence="2" type="ORF">LZC95_04525</name>
</gene>
<evidence type="ECO:0000256" key="1">
    <source>
        <dbReference type="SAM" id="MobiDB-lite"/>
    </source>
</evidence>
<dbReference type="PIRSF" id="PIRSF029171">
    <property type="entry name" value="Esterase_LipA"/>
    <property type="match status" value="1"/>
</dbReference>
<proteinExistence type="predicted"/>
<feature type="region of interest" description="Disordered" evidence="1">
    <location>
        <begin position="1"/>
        <end position="27"/>
    </location>
</feature>
<dbReference type="Pfam" id="PF03583">
    <property type="entry name" value="LIP"/>
    <property type="match status" value="1"/>
</dbReference>
<dbReference type="Proteomes" id="UP001379533">
    <property type="component" value="Chromosome"/>
</dbReference>
<dbReference type="InterPro" id="IPR029058">
    <property type="entry name" value="AB_hydrolase_fold"/>
</dbReference>
<keyword evidence="2" id="KW-0378">Hydrolase</keyword>
<organism evidence="2 3">
    <name type="scientific">Pendulispora brunnea</name>
    <dbReference type="NCBI Taxonomy" id="2905690"/>
    <lineage>
        <taxon>Bacteria</taxon>
        <taxon>Pseudomonadati</taxon>
        <taxon>Myxococcota</taxon>
        <taxon>Myxococcia</taxon>
        <taxon>Myxococcales</taxon>
        <taxon>Sorangiineae</taxon>
        <taxon>Pendulisporaceae</taxon>
        <taxon>Pendulispora</taxon>
    </lineage>
</organism>